<feature type="region of interest" description="Disordered" evidence="1">
    <location>
        <begin position="242"/>
        <end position="277"/>
    </location>
</feature>
<reference evidence="2" key="1">
    <citation type="journal article" date="2023" name="Genome Biol. Evol.">
        <title>First Whole Genome Sequence and Flow Cytometry Genome Size Data for the Lichen-Forming Fungus Ramalina farinacea (Ascomycota).</title>
        <authorList>
            <person name="Llewellyn T."/>
            <person name="Mian S."/>
            <person name="Hill R."/>
            <person name="Leitch I.J."/>
            <person name="Gaya E."/>
        </authorList>
    </citation>
    <scope>NUCLEOTIDE SEQUENCE</scope>
    <source>
        <strain evidence="2">LIQ254RAFAR</strain>
    </source>
</reference>
<sequence length="374" mass="40402">MSAATLRVPARQPFGNVSQARLRNLTNTKNTQNGSYPALALIPRVDKGIHPLTLVVALPSNVGSSLKRPAPGFSDTDIENVDPVLFQSLSKKEGTFDFNTPELIKAPRFTLTTFQPANSIPAPSPVNRKRKAEELPSGPEHSQVKRRAQPAAAPQAAAGRSPPKNKRNGLLSRRRALGGSVSRIDPPASSKAPFTLAEALSGTIPVKSKSKQSKKAWDFNIYEDTPDEHAANLMEHGACVLDISDDESGSPSKGDRDNKENIPPTGYTVGTMPPVSRRDMMTDDVRAPLSSLDAKDFYADGCDATSVIFVPADDTDPAEEKTISSEVLKSSLSIDTILTPLQETEEKQSEVANFEIWESESAKDEGESKQETVL</sequence>
<comment type="caution">
    <text evidence="2">The sequence shown here is derived from an EMBL/GenBank/DDBJ whole genome shotgun (WGS) entry which is preliminary data.</text>
</comment>
<protein>
    <recommendedName>
        <fullName evidence="4">Thymidylate kinase</fullName>
    </recommendedName>
</protein>
<keyword evidence="3" id="KW-1185">Reference proteome</keyword>
<dbReference type="AlphaFoldDB" id="A0AA43QFZ4"/>
<feature type="compositionally biased region" description="Basic and acidic residues" evidence="1">
    <location>
        <begin position="360"/>
        <end position="374"/>
    </location>
</feature>
<feature type="compositionally biased region" description="Low complexity" evidence="1">
    <location>
        <begin position="149"/>
        <end position="158"/>
    </location>
</feature>
<evidence type="ECO:0008006" key="4">
    <source>
        <dbReference type="Google" id="ProtNLM"/>
    </source>
</evidence>
<proteinExistence type="predicted"/>
<feature type="region of interest" description="Disordered" evidence="1">
    <location>
        <begin position="115"/>
        <end position="170"/>
    </location>
</feature>
<evidence type="ECO:0000256" key="1">
    <source>
        <dbReference type="SAM" id="MobiDB-lite"/>
    </source>
</evidence>
<dbReference type="EMBL" id="JAPUFD010000002">
    <property type="protein sequence ID" value="MDI1485833.1"/>
    <property type="molecule type" value="Genomic_DNA"/>
</dbReference>
<name>A0AA43QFZ4_9LECA</name>
<organism evidence="2 3">
    <name type="scientific">Ramalina farinacea</name>
    <dbReference type="NCBI Taxonomy" id="258253"/>
    <lineage>
        <taxon>Eukaryota</taxon>
        <taxon>Fungi</taxon>
        <taxon>Dikarya</taxon>
        <taxon>Ascomycota</taxon>
        <taxon>Pezizomycotina</taxon>
        <taxon>Lecanoromycetes</taxon>
        <taxon>OSLEUM clade</taxon>
        <taxon>Lecanoromycetidae</taxon>
        <taxon>Lecanorales</taxon>
        <taxon>Lecanorineae</taxon>
        <taxon>Ramalinaceae</taxon>
        <taxon>Ramalina</taxon>
    </lineage>
</organism>
<gene>
    <name evidence="2" type="ORF">OHK93_004022</name>
</gene>
<evidence type="ECO:0000313" key="3">
    <source>
        <dbReference type="Proteomes" id="UP001161017"/>
    </source>
</evidence>
<accession>A0AA43QFZ4</accession>
<dbReference type="Proteomes" id="UP001161017">
    <property type="component" value="Unassembled WGS sequence"/>
</dbReference>
<feature type="region of interest" description="Disordered" evidence="1">
    <location>
        <begin position="341"/>
        <end position="374"/>
    </location>
</feature>
<evidence type="ECO:0000313" key="2">
    <source>
        <dbReference type="EMBL" id="MDI1485833.1"/>
    </source>
</evidence>